<dbReference type="EMBL" id="CP095067">
    <property type="protein sequence ID" value="UOQ69661.1"/>
    <property type="molecule type" value="Genomic_DNA"/>
</dbReference>
<evidence type="ECO:0000313" key="3">
    <source>
        <dbReference type="Proteomes" id="UP000830401"/>
    </source>
</evidence>
<dbReference type="Proteomes" id="UP000830401">
    <property type="component" value="Plasmid unnamed6"/>
</dbReference>
<organism evidence="2 3">
    <name type="scientific">Hymenobacter volaticus</name>
    <dbReference type="NCBI Taxonomy" id="2932254"/>
    <lineage>
        <taxon>Bacteria</taxon>
        <taxon>Pseudomonadati</taxon>
        <taxon>Bacteroidota</taxon>
        <taxon>Cytophagia</taxon>
        <taxon>Cytophagales</taxon>
        <taxon>Hymenobacteraceae</taxon>
        <taxon>Hymenobacter</taxon>
    </lineage>
</organism>
<geneLocation type="plasmid" evidence="2 3">
    <name>unnamed6</name>
</geneLocation>
<proteinExistence type="predicted"/>
<evidence type="ECO:0000256" key="1">
    <source>
        <dbReference type="SAM" id="MobiDB-lite"/>
    </source>
</evidence>
<protein>
    <recommendedName>
        <fullName evidence="4">CopG family transcriptional regulator</fullName>
    </recommendedName>
</protein>
<accession>A0ABY4GFW7</accession>
<dbReference type="RefSeq" id="WP_245127507.1">
    <property type="nucleotide sequence ID" value="NZ_CP095067.1"/>
</dbReference>
<sequence>MATKPKLNLNALIAAPVNPDELLLTPAFSSSPTTPEPEAVGPTPQKIRFTNTLPTELFQQLHQLSFWSREDMSAILEAALIDYFALRPDSQKELPHKEKVKRKLL</sequence>
<feature type="region of interest" description="Disordered" evidence="1">
    <location>
        <begin position="25"/>
        <end position="44"/>
    </location>
</feature>
<evidence type="ECO:0000313" key="2">
    <source>
        <dbReference type="EMBL" id="UOQ69661.1"/>
    </source>
</evidence>
<keyword evidence="2" id="KW-0614">Plasmid</keyword>
<name>A0ABY4GFW7_9BACT</name>
<gene>
    <name evidence="2" type="ORF">MUN86_28975</name>
</gene>
<keyword evidence="3" id="KW-1185">Reference proteome</keyword>
<evidence type="ECO:0008006" key="4">
    <source>
        <dbReference type="Google" id="ProtNLM"/>
    </source>
</evidence>
<reference evidence="2" key="1">
    <citation type="submission" date="2022-04" db="EMBL/GenBank/DDBJ databases">
        <title>Hymenobacter sp. isolated from the air.</title>
        <authorList>
            <person name="Won M."/>
            <person name="Lee C.-M."/>
            <person name="Woen H.-Y."/>
            <person name="Kwon S.-W."/>
        </authorList>
    </citation>
    <scope>NUCLEOTIDE SEQUENCE</scope>
    <source>
        <strain evidence="2">5420S-77</strain>
        <plasmid evidence="2">unnamed6</plasmid>
    </source>
</reference>